<feature type="compositionally biased region" description="Low complexity" evidence="2">
    <location>
        <begin position="435"/>
        <end position="452"/>
    </location>
</feature>
<feature type="compositionally biased region" description="Polar residues" evidence="2">
    <location>
        <begin position="398"/>
        <end position="410"/>
    </location>
</feature>
<feature type="coiled-coil region" evidence="1">
    <location>
        <begin position="245"/>
        <end position="307"/>
    </location>
</feature>
<gene>
    <name evidence="3" type="ORF">APAL1065_LOCUS12440</name>
</gene>
<evidence type="ECO:0000256" key="1">
    <source>
        <dbReference type="SAM" id="Coils"/>
    </source>
</evidence>
<feature type="region of interest" description="Disordered" evidence="2">
    <location>
        <begin position="431"/>
        <end position="460"/>
    </location>
</feature>
<dbReference type="EMBL" id="HBHT01018542">
    <property type="protein sequence ID" value="CAD9966630.1"/>
    <property type="molecule type" value="Transcribed_RNA"/>
</dbReference>
<proteinExistence type="predicted"/>
<feature type="region of interest" description="Disordered" evidence="2">
    <location>
        <begin position="373"/>
        <end position="410"/>
    </location>
</feature>
<keyword evidence="1" id="KW-0175">Coiled coil</keyword>
<protein>
    <submittedName>
        <fullName evidence="3">Uncharacterized protein</fullName>
    </submittedName>
</protein>
<evidence type="ECO:0000313" key="3">
    <source>
        <dbReference type="EMBL" id="CAD9966630.1"/>
    </source>
</evidence>
<sequence length="518" mass="56263">MFRFSAVGLISLMAVTPFVGAFFASPTVTRSTFLSMSLGSESWEKAQPLVDYVNSQAPKYAELIKNGKLDQEISKIDMTGVDTLKKNIMSLNPEKFDEMFSSPLFSLNNQLTASWADFLASLTAVKSTMQQSQFSPQDITTALDLKSTSGWYFGAAVLLLGIHSASEDNQATTAPVGVDALMSAAASPKRAPLSLKETIEMLQNTAEVVNSELKDIKAEKATVDYEFATLKSELRDVQNKLDLSANHERELHKSLEATKAQLSKETKSLRLKVEKGSKVEEKLRKELDQVEQKLAKQRAALARVTKKTNKEVGVEQKKSKQLAAEKADIAAEILILLEQVQSLRLQQNEEEARRDALIAPAMKKERELVLNGGGGTAVLEKPPVRATARPKPRATKPKATTGSSQRAASVKSNAQLVDLSNAFFADIAEPTKPVSKSPAAPTKTSPSAAKSKQMAKPIKNKAAVAAKGDGDWSHLSISTLKRKTVKDLTAYLESKGAHTTSPDGKILKKDALVELVLN</sequence>
<accession>A0A7S2YCA9</accession>
<dbReference type="AlphaFoldDB" id="A0A7S2YCA9"/>
<reference evidence="3" key="1">
    <citation type="submission" date="2021-01" db="EMBL/GenBank/DDBJ databases">
        <authorList>
            <person name="Corre E."/>
            <person name="Pelletier E."/>
            <person name="Niang G."/>
            <person name="Scheremetjew M."/>
            <person name="Finn R."/>
            <person name="Kale V."/>
            <person name="Holt S."/>
            <person name="Cochrane G."/>
            <person name="Meng A."/>
            <person name="Brown T."/>
            <person name="Cohen L."/>
        </authorList>
    </citation>
    <scope>NUCLEOTIDE SEQUENCE</scope>
    <source>
        <strain evidence="3">CCMP125</strain>
    </source>
</reference>
<organism evidence="3">
    <name type="scientific">Entomoneis paludosa</name>
    <dbReference type="NCBI Taxonomy" id="265537"/>
    <lineage>
        <taxon>Eukaryota</taxon>
        <taxon>Sar</taxon>
        <taxon>Stramenopiles</taxon>
        <taxon>Ochrophyta</taxon>
        <taxon>Bacillariophyta</taxon>
        <taxon>Bacillariophyceae</taxon>
        <taxon>Bacillariophycidae</taxon>
        <taxon>Entomoneidaceae</taxon>
        <taxon>Entomoneis</taxon>
    </lineage>
</organism>
<evidence type="ECO:0000256" key="2">
    <source>
        <dbReference type="SAM" id="MobiDB-lite"/>
    </source>
</evidence>
<name>A0A7S2YCA9_9STRA</name>